<sequence length="316" mass="35651">MVRRKNNPRSSISGFYRLGAIIALVIAITYFHSEKVPFPLVPITTPKGQWSPSSHEISTSGIFRPSDVPPLPIYSDYQNASIVINGRTLQVAEGSAKHIGVSNGVSEFAVLPMLVTSNEVDVIMGIANGPNAAEFDIDPDPVDGMSSYRFYIEDGGISSDEVHRLMKKKDANATKDSQEERKEMRSKLKEFMDPIIRDRLTAYVRYRYPDTCHNCTACRSLIRRYNNRERVRHDTHRDAHSKVSVTISLSQHEVDYRGGMYVAHSRSEKKVVELGTGDAIIFQSSLLHGVKIDDSPTSSLWYWIVWFRNAGELRMV</sequence>
<evidence type="ECO:0008006" key="2">
    <source>
        <dbReference type="Google" id="ProtNLM"/>
    </source>
</evidence>
<name>A0A7S2QUT3_9STRA</name>
<dbReference type="Gene3D" id="2.60.120.620">
    <property type="entry name" value="q2cbj1_9rhob like domain"/>
    <property type="match status" value="1"/>
</dbReference>
<dbReference type="AlphaFoldDB" id="A0A7S2QUT3"/>
<proteinExistence type="predicted"/>
<reference evidence="1" key="1">
    <citation type="submission" date="2021-01" db="EMBL/GenBank/DDBJ databases">
        <authorList>
            <person name="Corre E."/>
            <person name="Pelletier E."/>
            <person name="Niang G."/>
            <person name="Scheremetjew M."/>
            <person name="Finn R."/>
            <person name="Kale V."/>
            <person name="Holt S."/>
            <person name="Cochrane G."/>
            <person name="Meng A."/>
            <person name="Brown T."/>
            <person name="Cohen L."/>
        </authorList>
    </citation>
    <scope>NUCLEOTIDE SEQUENCE</scope>
    <source>
        <strain evidence="1">CCMP 1866</strain>
    </source>
</reference>
<protein>
    <recommendedName>
        <fullName evidence="2">Fe2OG dioxygenase domain-containing protein</fullName>
    </recommendedName>
</protein>
<organism evidence="1">
    <name type="scientific">Triparma pacifica</name>
    <dbReference type="NCBI Taxonomy" id="91992"/>
    <lineage>
        <taxon>Eukaryota</taxon>
        <taxon>Sar</taxon>
        <taxon>Stramenopiles</taxon>
        <taxon>Ochrophyta</taxon>
        <taxon>Bolidophyceae</taxon>
        <taxon>Parmales</taxon>
        <taxon>Triparmaceae</taxon>
        <taxon>Triparma</taxon>
    </lineage>
</organism>
<dbReference type="EMBL" id="HBHE01000310">
    <property type="protein sequence ID" value="CAD9652645.1"/>
    <property type="molecule type" value="Transcribed_RNA"/>
</dbReference>
<gene>
    <name evidence="1" type="ORF">TPAC0785_LOCUS189</name>
</gene>
<evidence type="ECO:0000313" key="1">
    <source>
        <dbReference type="EMBL" id="CAD9652645.1"/>
    </source>
</evidence>
<accession>A0A7S2QUT3</accession>